<proteinExistence type="predicted"/>
<organism evidence="2">
    <name type="scientific">viral metagenome</name>
    <dbReference type="NCBI Taxonomy" id="1070528"/>
    <lineage>
        <taxon>unclassified sequences</taxon>
        <taxon>metagenomes</taxon>
        <taxon>organismal metagenomes</taxon>
    </lineage>
</organism>
<sequence>MSDTETYPKVDLQSFFNLQKRYLQGTLQKSDDPNLNEKIISLQTELDTLNNVYDNSNTTNADLLTKQRQVHNILDEEKNRLMSQKSAVDSEYAIKQRQMQFNNSYRLRQHEVNKMMAVIVFGLFVVIMLILVQRHLGFIPESALTIAMVVIISIIGIYSIKQIIKILLRSNMDFTKLYLDEPEELKKKSAKDGDATDLLAANDLDYCVGPACCHEGTSFDNEQLLCVPNEDVEEVEGEEVETFSNLQPSMCNTPYEQDKYAKI</sequence>
<evidence type="ECO:0000256" key="1">
    <source>
        <dbReference type="SAM" id="Phobius"/>
    </source>
</evidence>
<protein>
    <submittedName>
        <fullName evidence="2">Uncharacterized protein</fullName>
    </submittedName>
</protein>
<reference evidence="2" key="1">
    <citation type="journal article" date="2020" name="Nature">
        <title>Giant virus diversity and host interactions through global metagenomics.</title>
        <authorList>
            <person name="Schulz F."/>
            <person name="Roux S."/>
            <person name="Paez-Espino D."/>
            <person name="Jungbluth S."/>
            <person name="Walsh D.A."/>
            <person name="Denef V.J."/>
            <person name="McMahon K.D."/>
            <person name="Konstantinidis K.T."/>
            <person name="Eloe-Fadrosh E.A."/>
            <person name="Kyrpides N.C."/>
            <person name="Woyke T."/>
        </authorList>
    </citation>
    <scope>NUCLEOTIDE SEQUENCE</scope>
    <source>
        <strain evidence="2">GVMAG-M-3300024261-8</strain>
    </source>
</reference>
<name>A0A6C0IQS8_9ZZZZ</name>
<feature type="transmembrane region" description="Helical" evidence="1">
    <location>
        <begin position="142"/>
        <end position="160"/>
    </location>
</feature>
<keyword evidence="1" id="KW-1133">Transmembrane helix</keyword>
<keyword evidence="1" id="KW-0812">Transmembrane</keyword>
<accession>A0A6C0IQS8</accession>
<dbReference type="AlphaFoldDB" id="A0A6C0IQS8"/>
<evidence type="ECO:0000313" key="2">
    <source>
        <dbReference type="EMBL" id="QHT95352.1"/>
    </source>
</evidence>
<feature type="transmembrane region" description="Helical" evidence="1">
    <location>
        <begin position="115"/>
        <end position="136"/>
    </location>
</feature>
<keyword evidence="1" id="KW-0472">Membrane</keyword>
<dbReference type="EMBL" id="MN740240">
    <property type="protein sequence ID" value="QHT95352.1"/>
    <property type="molecule type" value="Genomic_DNA"/>
</dbReference>